<reference evidence="1 2" key="1">
    <citation type="journal article" date="2010" name="Stand. Genomic Sci.">
        <title>Complete genome sequence of Segniliparus rotundus type strain (CDC 1076).</title>
        <authorList>
            <person name="Sikorski J."/>
            <person name="Lapidus A."/>
            <person name="Copeland A."/>
            <person name="Misra M."/>
            <person name="Glavina Del Rio T."/>
            <person name="Nolan M."/>
            <person name="Lucas S."/>
            <person name="Chen F."/>
            <person name="Tice H."/>
            <person name="Cheng J.F."/>
            <person name="Jando M."/>
            <person name="Schneider S."/>
            <person name="Bruce D."/>
            <person name="Goodwin L."/>
            <person name="Pitluck S."/>
            <person name="Liolios K."/>
            <person name="Mikhailova N."/>
            <person name="Pati A."/>
            <person name="Ivanova N."/>
            <person name="Mavromatis K."/>
            <person name="Chen A."/>
            <person name="Palaniappan K."/>
            <person name="Chertkov O."/>
            <person name="Land M."/>
            <person name="Hauser L."/>
            <person name="Chang Y.J."/>
            <person name="Jeffries C.D."/>
            <person name="Brettin T."/>
            <person name="Detter J.C."/>
            <person name="Han C."/>
            <person name="Rohde M."/>
            <person name="Goker M."/>
            <person name="Bristow J."/>
            <person name="Eisen J.A."/>
            <person name="Markowitz V."/>
            <person name="Hugenholtz P."/>
            <person name="Kyrpides N.C."/>
            <person name="Klenk H.P."/>
        </authorList>
    </citation>
    <scope>NUCLEOTIDE SEQUENCE [LARGE SCALE GENOMIC DNA]</scope>
    <source>
        <strain evidence="2">ATCC BAA-972 / CDC 1076 / CIP 108378 / DSM 44985 / JCM 13578</strain>
    </source>
</reference>
<protein>
    <submittedName>
        <fullName evidence="1">Uncharacterized protein</fullName>
    </submittedName>
</protein>
<dbReference type="HOGENOM" id="CLU_3029857_0_0_11"/>
<organism evidence="1 2">
    <name type="scientific">Segniliparus rotundus (strain ATCC BAA-972 / CDC 1076 / CIP 108378 / DSM 44985 / JCM 13578)</name>
    <dbReference type="NCBI Taxonomy" id="640132"/>
    <lineage>
        <taxon>Bacteria</taxon>
        <taxon>Bacillati</taxon>
        <taxon>Actinomycetota</taxon>
        <taxon>Actinomycetes</taxon>
        <taxon>Mycobacteriales</taxon>
        <taxon>Segniliparaceae</taxon>
        <taxon>Segniliparus</taxon>
    </lineage>
</organism>
<proteinExistence type="predicted"/>
<dbReference type="Proteomes" id="UP000002247">
    <property type="component" value="Chromosome"/>
</dbReference>
<dbReference type="KEGG" id="srt:Srot_2750"/>
<dbReference type="AlphaFoldDB" id="D6ZCZ7"/>
<sequence>MRAFAVLPSCVALGAGTELVDTDQMTRDFSWRLQELTLKDGFKPERESKRAPVCV</sequence>
<evidence type="ECO:0000313" key="1">
    <source>
        <dbReference type="EMBL" id="ADG99184.1"/>
    </source>
</evidence>
<evidence type="ECO:0000313" key="2">
    <source>
        <dbReference type="Proteomes" id="UP000002247"/>
    </source>
</evidence>
<keyword evidence="2" id="KW-1185">Reference proteome</keyword>
<accession>D6ZCZ7</accession>
<name>D6ZCZ7_SEGRD</name>
<dbReference type="EMBL" id="CP001958">
    <property type="protein sequence ID" value="ADG99184.1"/>
    <property type="molecule type" value="Genomic_DNA"/>
</dbReference>
<gene>
    <name evidence="1" type="ordered locus">Srot_2750</name>
</gene>